<evidence type="ECO:0000313" key="2">
    <source>
        <dbReference type="EMBL" id="OLP67575.1"/>
    </source>
</evidence>
<reference evidence="2 3" key="1">
    <citation type="submission" date="2016-02" db="EMBL/GenBank/DDBJ databases">
        <title>Genome analysis of coral dinoflagellate symbionts highlights evolutionary adaptations to a symbiotic lifestyle.</title>
        <authorList>
            <person name="Aranda M."/>
            <person name="Li Y."/>
            <person name="Liew Y.J."/>
            <person name="Baumgarten S."/>
            <person name="Simakov O."/>
            <person name="Wilson M."/>
            <person name="Piel J."/>
            <person name="Ashoor H."/>
            <person name="Bougouffa S."/>
            <person name="Bajic V.B."/>
            <person name="Ryu T."/>
            <person name="Ravasi T."/>
            <person name="Bayer T."/>
            <person name="Micklem G."/>
            <person name="Kim H."/>
            <person name="Bhak J."/>
            <person name="Lajeunesse T.C."/>
            <person name="Voolstra C.R."/>
        </authorList>
    </citation>
    <scope>NUCLEOTIDE SEQUENCE [LARGE SCALE GENOMIC DNA]</scope>
    <source>
        <strain evidence="2 3">CCMP2467</strain>
    </source>
</reference>
<sequence>MAGRDRGQPAKRLRGHALDLARGTAEQKEEAERGESALATGLLSLWAHGSLAATTMCWLAHLATLDGVQHEEVVALAKAGNFGQVPGNCARDVTRRFCSASRVPEPLQVPIPVVDPKTNKDSSENAAIMLPHMVFSTLATGYPAIFQSLGLEKLEAFWEGALATGDDRLENVAALKGKDWKKKVVPLFVHGDGVEYHTRDSLM</sequence>
<comment type="caution">
    <text evidence="2">The sequence shown here is derived from an EMBL/GenBank/DDBJ whole genome shotgun (WGS) entry which is preliminary data.</text>
</comment>
<organism evidence="2 3">
    <name type="scientific">Symbiodinium microadriaticum</name>
    <name type="common">Dinoflagellate</name>
    <name type="synonym">Zooxanthella microadriatica</name>
    <dbReference type="NCBI Taxonomy" id="2951"/>
    <lineage>
        <taxon>Eukaryota</taxon>
        <taxon>Sar</taxon>
        <taxon>Alveolata</taxon>
        <taxon>Dinophyceae</taxon>
        <taxon>Suessiales</taxon>
        <taxon>Symbiodiniaceae</taxon>
        <taxon>Symbiodinium</taxon>
    </lineage>
</organism>
<accession>A0A1Q9BE75</accession>
<keyword evidence="3" id="KW-1185">Reference proteome</keyword>
<dbReference type="AlphaFoldDB" id="A0A1Q9BE75"/>
<evidence type="ECO:0000313" key="3">
    <source>
        <dbReference type="Proteomes" id="UP000186817"/>
    </source>
</evidence>
<feature type="region of interest" description="Disordered" evidence="1">
    <location>
        <begin position="1"/>
        <end position="31"/>
    </location>
</feature>
<evidence type="ECO:0000256" key="1">
    <source>
        <dbReference type="SAM" id="MobiDB-lite"/>
    </source>
</evidence>
<feature type="non-terminal residue" evidence="2">
    <location>
        <position position="203"/>
    </location>
</feature>
<dbReference type="OrthoDB" id="406621at2759"/>
<proteinExistence type="predicted"/>
<dbReference type="EMBL" id="LSRX01008012">
    <property type="protein sequence ID" value="OLP67575.1"/>
    <property type="molecule type" value="Genomic_DNA"/>
</dbReference>
<dbReference type="Proteomes" id="UP000186817">
    <property type="component" value="Unassembled WGS sequence"/>
</dbReference>
<name>A0A1Q9BE75_SYMMI</name>
<protein>
    <submittedName>
        <fullName evidence="2">Uncharacterized protein</fullName>
    </submittedName>
</protein>
<gene>
    <name evidence="2" type="ORF">AK812_SmicGene48487</name>
</gene>